<keyword evidence="1" id="KW-0489">Methyltransferase</keyword>
<protein>
    <submittedName>
        <fullName evidence="1">Class I SAM-dependent methyltransferase</fullName>
        <ecNumber evidence="1">2.1.1.222</ecNumber>
        <ecNumber evidence="1">2.1.1.64</ecNumber>
    </submittedName>
</protein>
<dbReference type="Pfam" id="PF13489">
    <property type="entry name" value="Methyltransf_23"/>
    <property type="match status" value="1"/>
</dbReference>
<organism evidence="1 2">
    <name type="scientific">Flaviflagellibacter deserti</name>
    <dbReference type="NCBI Taxonomy" id="2267266"/>
    <lineage>
        <taxon>Bacteria</taxon>
        <taxon>Pseudomonadati</taxon>
        <taxon>Pseudomonadota</taxon>
        <taxon>Alphaproteobacteria</taxon>
        <taxon>Hyphomicrobiales</taxon>
        <taxon>Flaviflagellibacter</taxon>
    </lineage>
</organism>
<gene>
    <name evidence="1" type="ORF">ACFPFW_04720</name>
</gene>
<dbReference type="EC" id="2.1.1.64" evidence="1"/>
<dbReference type="EMBL" id="JBHSJF010000005">
    <property type="protein sequence ID" value="MFC5067316.1"/>
    <property type="molecule type" value="Genomic_DNA"/>
</dbReference>
<accession>A0ABV9Z394</accession>
<comment type="caution">
    <text evidence="1">The sequence shown here is derived from an EMBL/GenBank/DDBJ whole genome shotgun (WGS) entry which is preliminary data.</text>
</comment>
<dbReference type="GO" id="GO:0102208">
    <property type="term" value="F:2-polyprenyl-6-hydroxyphenol methylase activity"/>
    <property type="evidence" value="ECO:0007669"/>
    <property type="project" value="UniProtKB-EC"/>
</dbReference>
<evidence type="ECO:0000313" key="1">
    <source>
        <dbReference type="EMBL" id="MFC5067316.1"/>
    </source>
</evidence>
<proteinExistence type="predicted"/>
<dbReference type="InterPro" id="IPR029063">
    <property type="entry name" value="SAM-dependent_MTases_sf"/>
</dbReference>
<keyword evidence="1" id="KW-0808">Transferase</keyword>
<dbReference type="RefSeq" id="WP_162799801.1">
    <property type="nucleotide sequence ID" value="NZ_JBHSJF010000005.1"/>
</dbReference>
<dbReference type="EC" id="2.1.1.222" evidence="1"/>
<dbReference type="GO" id="GO:0061542">
    <property type="term" value="F:3-demethylubiquinol 3-O-methyltransferase activity"/>
    <property type="evidence" value="ECO:0007669"/>
    <property type="project" value="UniProtKB-EC"/>
</dbReference>
<dbReference type="Proteomes" id="UP001595796">
    <property type="component" value="Unassembled WGS sequence"/>
</dbReference>
<name>A0ABV9Z394_9HYPH</name>
<reference evidence="2" key="1">
    <citation type="journal article" date="2019" name="Int. J. Syst. Evol. Microbiol.">
        <title>The Global Catalogue of Microorganisms (GCM) 10K type strain sequencing project: providing services to taxonomists for standard genome sequencing and annotation.</title>
        <authorList>
            <consortium name="The Broad Institute Genomics Platform"/>
            <consortium name="The Broad Institute Genome Sequencing Center for Infectious Disease"/>
            <person name="Wu L."/>
            <person name="Ma J."/>
        </authorList>
    </citation>
    <scope>NUCLEOTIDE SEQUENCE [LARGE SCALE GENOMIC DNA]</scope>
    <source>
        <strain evidence="2">CGMCC 1.16444</strain>
    </source>
</reference>
<sequence length="160" mass="18251">MINIGDRPDAPDKEGSTYEAYFPKAGFRTLDLASHDHPRHIAGDLMTGQDFGSYDLVLLMSVIEHIDRPWIAAKNITKMIRPGGHLYIAMPFFYPVHEGPYYGDHWRARATAMPFLFPDLVVVNSDEHPSAIRTVRDRRMYWNNPGSTSAGFSMLMRRPL</sequence>
<dbReference type="SUPFAM" id="SSF53335">
    <property type="entry name" value="S-adenosyl-L-methionine-dependent methyltransferases"/>
    <property type="match status" value="1"/>
</dbReference>
<dbReference type="Gene3D" id="3.40.50.150">
    <property type="entry name" value="Vaccinia Virus protein VP39"/>
    <property type="match status" value="1"/>
</dbReference>
<keyword evidence="2" id="KW-1185">Reference proteome</keyword>
<dbReference type="GO" id="GO:0032259">
    <property type="term" value="P:methylation"/>
    <property type="evidence" value="ECO:0007669"/>
    <property type="project" value="UniProtKB-KW"/>
</dbReference>
<evidence type="ECO:0000313" key="2">
    <source>
        <dbReference type="Proteomes" id="UP001595796"/>
    </source>
</evidence>